<organism evidence="1 2">
    <name type="scientific">Hermetia illucens</name>
    <name type="common">Black soldier fly</name>
    <dbReference type="NCBI Taxonomy" id="343691"/>
    <lineage>
        <taxon>Eukaryota</taxon>
        <taxon>Metazoa</taxon>
        <taxon>Ecdysozoa</taxon>
        <taxon>Arthropoda</taxon>
        <taxon>Hexapoda</taxon>
        <taxon>Insecta</taxon>
        <taxon>Pterygota</taxon>
        <taxon>Neoptera</taxon>
        <taxon>Endopterygota</taxon>
        <taxon>Diptera</taxon>
        <taxon>Brachycera</taxon>
        <taxon>Stratiomyomorpha</taxon>
        <taxon>Stratiomyidae</taxon>
        <taxon>Hermetiinae</taxon>
        <taxon>Hermetia</taxon>
    </lineage>
</organism>
<keyword evidence="2" id="KW-1185">Reference proteome</keyword>
<protein>
    <submittedName>
        <fullName evidence="1">Uncharacterized protein</fullName>
    </submittedName>
</protein>
<sequence length="770" mass="88065">MSAQDRLREANTHYLQTFMTYLQDYVIKIVSCLDNSLDEITLNQLKNITSNLYELTSTLSNIAREIQSSSVYIILEADLRIVEQHYLFFQNSDKRESRLQERFGEVLNKLFCNCQKLQRMVIALIINNIQDFTFSSSIDCDGLNKVLHCLCCVGEFVSLVDVKSTAEIWKCISRLGTESSNYVVAEGVPIPWLHNAVEFLCTEIVQSVTIILDNLNEDDAQFLAKLERILKVSSFYLKIVIKFASDFGPQGFQGFEYVLKLSMTLNSLPESIKNLKMGQNIKQYLTIGVNNLISEIYKSPKFEKALLDYEIIDAEGFQAFCTVSVEIMELIIEDGDPSVMDLYFRKKNHIIGKFLDATSLYTNACLQQNTYECLITTTAATIISASGNENILKSFEDLLLNGILGESMMRALMSCDVMCIIFRFAKENVRRDYFKFYLKLNLALPTFSTGPKAIFINFLLRSFYAVLSSEQRGKWLEEYINDGSSDANTRVKLGLILDDCRAEQIPRLADAVTRIETELCSNVQNFLQSPSKHSYYKLAKSLLLSNPKDVDSALLDQIGNIWIKLLENSNGSYHSTHVLKRCLSSFFTRKQSIPKSFLNELDCRVLRRIDQLYIIKPILISYTKDKDNEAKYCKVLNSLIECDNNLLTFMLYYSKNSQLPASLCRGALPVNPSIKGNYISELGRNSFQHSCRIAPKLNKKTNNECLEIANPPKRLRLNEIQPQCSLLKDGKRIAVEISEFYKSREVNEDDWKDIKEIVNIYSQIGKFKNK</sequence>
<dbReference type="OrthoDB" id="8032356at2759"/>
<proteinExistence type="predicted"/>
<name>A0A7R8V317_HERIL</name>
<evidence type="ECO:0000313" key="2">
    <source>
        <dbReference type="Proteomes" id="UP000594454"/>
    </source>
</evidence>
<accession>A0A7R8V317</accession>
<dbReference type="PANTHER" id="PTHR16071:SF2">
    <property type="entry name" value="FIGNL1-INTERACTING REGULATOR OF RECOMBINATION AND MITOSIS"/>
    <property type="match status" value="1"/>
</dbReference>
<dbReference type="Proteomes" id="UP000594454">
    <property type="component" value="Chromosome 6"/>
</dbReference>
<evidence type="ECO:0000313" key="1">
    <source>
        <dbReference type="EMBL" id="CAD7091955.1"/>
    </source>
</evidence>
<dbReference type="AlphaFoldDB" id="A0A7R8V317"/>
<dbReference type="EMBL" id="LR899014">
    <property type="protein sequence ID" value="CAD7091955.1"/>
    <property type="molecule type" value="Genomic_DNA"/>
</dbReference>
<gene>
    <name evidence="1" type="ORF">HERILL_LOCUS14351</name>
</gene>
<reference evidence="1 2" key="1">
    <citation type="submission" date="2020-11" db="EMBL/GenBank/DDBJ databases">
        <authorList>
            <person name="Wallbank WR R."/>
            <person name="Pardo Diaz C."/>
            <person name="Kozak K."/>
            <person name="Martin S."/>
            <person name="Jiggins C."/>
            <person name="Moest M."/>
            <person name="Warren A I."/>
            <person name="Generalovic N T."/>
            <person name="Byers J.R.P. K."/>
            <person name="Montejo-Kovacevich G."/>
            <person name="Yen C E."/>
        </authorList>
    </citation>
    <scope>NUCLEOTIDE SEQUENCE [LARGE SCALE GENOMIC DNA]</scope>
</reference>
<dbReference type="PANTHER" id="PTHR16071">
    <property type="entry name" value="CHROMOSOME 1 OPEN READING FRAME 112"/>
    <property type="match status" value="1"/>
</dbReference>
<dbReference type="InterPro" id="IPR027902">
    <property type="entry name" value="DUF4487"/>
</dbReference>
<dbReference type="InParanoid" id="A0A7R8V317"/>